<gene>
    <name evidence="1" type="ORF">DD235_13250</name>
</gene>
<protein>
    <submittedName>
        <fullName evidence="1">Uncharacterized protein</fullName>
    </submittedName>
</protein>
<comment type="caution">
    <text evidence="1">The sequence shown here is derived from an EMBL/GenBank/DDBJ whole genome shotgun (WGS) entry which is preliminary data.</text>
</comment>
<dbReference type="AlphaFoldDB" id="A0A2V1JUL4"/>
<name>A0A2V1JUL4_9BURK</name>
<keyword evidence="2" id="KW-1185">Reference proteome</keyword>
<sequence>MTSVIRQDRAAMGELFIWTDIDPAHEGDFNQWYDREHMAERAGIPGFSWARRYRAANLDGHQPARRYLALYRTESMGVFGSEPYRKAFTQQTEWSLTNFGRMGNTCRRVMIVSPLAGVGTGAALGLLQLGDLLTAERAAALAAELAQVDGALTVRVLTPDPELSTPLPSEDPAGRVLEPVLLIDATTPEAAVAAVKLAADKLALAQDKAHIYSLLWDLQSSDLQASR</sequence>
<proteinExistence type="predicted"/>
<dbReference type="EMBL" id="QETA01000006">
    <property type="protein sequence ID" value="PWF21766.1"/>
    <property type="molecule type" value="Genomic_DNA"/>
</dbReference>
<evidence type="ECO:0000313" key="1">
    <source>
        <dbReference type="EMBL" id="PWF21766.1"/>
    </source>
</evidence>
<evidence type="ECO:0000313" key="2">
    <source>
        <dbReference type="Proteomes" id="UP000245212"/>
    </source>
</evidence>
<dbReference type="Proteomes" id="UP000245212">
    <property type="component" value="Unassembled WGS sequence"/>
</dbReference>
<reference evidence="2" key="1">
    <citation type="submission" date="2018-05" db="EMBL/GenBank/DDBJ databases">
        <authorList>
            <person name="Li Y."/>
        </authorList>
    </citation>
    <scope>NUCLEOTIDE SEQUENCE [LARGE SCALE GENOMIC DNA]</scope>
    <source>
        <strain evidence="2">3d-2-2</strain>
    </source>
</reference>
<accession>A0A2V1JUL4</accession>
<organism evidence="1 2">
    <name type="scientific">Corticimicrobacter populi</name>
    <dbReference type="NCBI Taxonomy" id="2175229"/>
    <lineage>
        <taxon>Bacteria</taxon>
        <taxon>Pseudomonadati</taxon>
        <taxon>Pseudomonadota</taxon>
        <taxon>Betaproteobacteria</taxon>
        <taxon>Burkholderiales</taxon>
        <taxon>Alcaligenaceae</taxon>
        <taxon>Corticimicrobacter</taxon>
    </lineage>
</organism>